<keyword evidence="21" id="KW-1185">Reference proteome</keyword>
<dbReference type="InterPro" id="IPR006845">
    <property type="entry name" value="Pex_N"/>
</dbReference>
<evidence type="ECO:0000256" key="3">
    <source>
        <dbReference type="ARBA" id="ARBA00004906"/>
    </source>
</evidence>
<dbReference type="InterPro" id="IPR001841">
    <property type="entry name" value="Znf_RING"/>
</dbReference>
<dbReference type="EC" id="2.3.2.27" evidence="5"/>
<keyword evidence="10" id="KW-0479">Metal-binding</keyword>
<feature type="domain" description="RING-type" evidence="19">
    <location>
        <begin position="449"/>
        <end position="487"/>
    </location>
</feature>
<evidence type="ECO:0000256" key="11">
    <source>
        <dbReference type="ARBA" id="ARBA00022771"/>
    </source>
</evidence>
<evidence type="ECO:0000256" key="18">
    <source>
        <dbReference type="PROSITE-ProRule" id="PRU00175"/>
    </source>
</evidence>
<dbReference type="InterPro" id="IPR013083">
    <property type="entry name" value="Znf_RING/FYVE/PHD"/>
</dbReference>
<protein>
    <recommendedName>
        <fullName evidence="5">RING-type E3 ubiquitin transferase</fullName>
        <ecNumber evidence="5">2.3.2.27</ecNumber>
    </recommendedName>
</protein>
<keyword evidence="11 18" id="KW-0863">Zinc-finger</keyword>
<evidence type="ECO:0000256" key="14">
    <source>
        <dbReference type="ARBA" id="ARBA00022927"/>
    </source>
</evidence>
<comment type="caution">
    <text evidence="20">The sequence shown here is derived from an EMBL/GenBank/DDBJ whole genome shotgun (WGS) entry which is preliminary data.</text>
</comment>
<dbReference type="SMART" id="SM00184">
    <property type="entry name" value="RING"/>
    <property type="match status" value="1"/>
</dbReference>
<keyword evidence="17" id="KW-0576">Peroxisome</keyword>
<keyword evidence="14" id="KW-0653">Protein transport</keyword>
<dbReference type="InterPro" id="IPR017907">
    <property type="entry name" value="Znf_RING_CS"/>
</dbReference>
<evidence type="ECO:0000256" key="10">
    <source>
        <dbReference type="ARBA" id="ARBA00022723"/>
    </source>
</evidence>
<evidence type="ECO:0000313" key="20">
    <source>
        <dbReference type="EMBL" id="KAJ8021411.1"/>
    </source>
</evidence>
<keyword evidence="15" id="KW-1133">Transmembrane helix</keyword>
<evidence type="ECO:0000259" key="19">
    <source>
        <dbReference type="PROSITE" id="PS50089"/>
    </source>
</evidence>
<organism evidence="20 21">
    <name type="scientific">Holothuria leucospilota</name>
    <name type="common">Black long sea cucumber</name>
    <name type="synonym">Mertensiothuria leucospilota</name>
    <dbReference type="NCBI Taxonomy" id="206669"/>
    <lineage>
        <taxon>Eukaryota</taxon>
        <taxon>Metazoa</taxon>
        <taxon>Echinodermata</taxon>
        <taxon>Eleutherozoa</taxon>
        <taxon>Echinozoa</taxon>
        <taxon>Holothuroidea</taxon>
        <taxon>Aspidochirotacea</taxon>
        <taxon>Aspidochirotida</taxon>
        <taxon>Holothuriidae</taxon>
        <taxon>Holothuria</taxon>
    </lineage>
</organism>
<evidence type="ECO:0000256" key="8">
    <source>
        <dbReference type="ARBA" id="ARBA00022679"/>
    </source>
</evidence>
<evidence type="ECO:0000256" key="17">
    <source>
        <dbReference type="ARBA" id="ARBA00023140"/>
    </source>
</evidence>
<keyword evidence="9" id="KW-0812">Transmembrane</keyword>
<proteinExistence type="inferred from homology"/>
<evidence type="ECO:0000256" key="1">
    <source>
        <dbReference type="ARBA" id="ARBA00000900"/>
    </source>
</evidence>
<keyword evidence="7" id="KW-0962">Peroxisome biogenesis</keyword>
<comment type="similarity">
    <text evidence="4">Belongs to the pex2/pex10/pex12 family.</text>
</comment>
<evidence type="ECO:0000313" key="21">
    <source>
        <dbReference type="Proteomes" id="UP001152320"/>
    </source>
</evidence>
<keyword evidence="13" id="KW-0862">Zinc</keyword>
<dbReference type="OrthoDB" id="6270329at2759"/>
<dbReference type="PROSITE" id="PS00518">
    <property type="entry name" value="ZF_RING_1"/>
    <property type="match status" value="1"/>
</dbReference>
<evidence type="ECO:0000256" key="15">
    <source>
        <dbReference type="ARBA" id="ARBA00022989"/>
    </source>
</evidence>
<dbReference type="AlphaFoldDB" id="A0A9Q1BB47"/>
<evidence type="ECO:0000256" key="12">
    <source>
        <dbReference type="ARBA" id="ARBA00022786"/>
    </source>
</evidence>
<evidence type="ECO:0000256" key="5">
    <source>
        <dbReference type="ARBA" id="ARBA00012483"/>
    </source>
</evidence>
<name>A0A9Q1BB47_HOLLE</name>
<comment type="pathway">
    <text evidence="3">Protein modification; protein ubiquitination.</text>
</comment>
<comment type="catalytic activity">
    <reaction evidence="1">
        <text>S-ubiquitinyl-[E2 ubiquitin-conjugating enzyme]-L-cysteine + [acceptor protein]-L-lysine = [E2 ubiquitin-conjugating enzyme]-L-cysteine + N(6)-ubiquitinyl-[acceptor protein]-L-lysine.</text>
        <dbReference type="EC" id="2.3.2.27"/>
    </reaction>
</comment>
<evidence type="ECO:0000256" key="16">
    <source>
        <dbReference type="ARBA" id="ARBA00023136"/>
    </source>
</evidence>
<evidence type="ECO:0000256" key="7">
    <source>
        <dbReference type="ARBA" id="ARBA00022593"/>
    </source>
</evidence>
<reference evidence="20" key="1">
    <citation type="submission" date="2021-10" db="EMBL/GenBank/DDBJ databases">
        <title>Tropical sea cucumber genome reveals ecological adaptation and Cuvierian tubules defense mechanism.</title>
        <authorList>
            <person name="Chen T."/>
        </authorList>
    </citation>
    <scope>NUCLEOTIDE SEQUENCE</scope>
    <source>
        <strain evidence="20">Nanhai2018</strain>
        <tissue evidence="20">Muscle</tissue>
    </source>
</reference>
<dbReference type="Pfam" id="PF13639">
    <property type="entry name" value="zf-RING_2"/>
    <property type="match status" value="1"/>
</dbReference>
<dbReference type="Gene3D" id="3.30.40.10">
    <property type="entry name" value="Zinc/RING finger domain, C3HC4 (zinc finger)"/>
    <property type="match status" value="1"/>
</dbReference>
<gene>
    <name evidence="20" type="ORF">HOLleu_38596</name>
</gene>
<evidence type="ECO:0000256" key="2">
    <source>
        <dbReference type="ARBA" id="ARBA00004585"/>
    </source>
</evidence>
<keyword evidence="12" id="KW-0833">Ubl conjugation pathway</keyword>
<evidence type="ECO:0000256" key="13">
    <source>
        <dbReference type="ARBA" id="ARBA00022833"/>
    </source>
</evidence>
<accession>A0A9Q1BB47</accession>
<keyword evidence="16" id="KW-0472">Membrane</keyword>
<evidence type="ECO:0000256" key="6">
    <source>
        <dbReference type="ARBA" id="ARBA00022448"/>
    </source>
</evidence>
<comment type="subcellular location">
    <subcellularLocation>
        <location evidence="2">Peroxisome membrane</location>
        <topology evidence="2">Multi-pass membrane protein</topology>
    </subcellularLocation>
</comment>
<dbReference type="GO" id="GO:0016558">
    <property type="term" value="P:protein import into peroxisome matrix"/>
    <property type="evidence" value="ECO:0007669"/>
    <property type="project" value="InterPro"/>
</dbReference>
<dbReference type="GO" id="GO:0061630">
    <property type="term" value="F:ubiquitin protein ligase activity"/>
    <property type="evidence" value="ECO:0007669"/>
    <property type="project" value="UniProtKB-EC"/>
</dbReference>
<dbReference type="GO" id="GO:0008270">
    <property type="term" value="F:zinc ion binding"/>
    <property type="evidence" value="ECO:0007669"/>
    <property type="project" value="UniProtKB-KW"/>
</dbReference>
<dbReference type="PANTHER" id="PTHR23350:SF0">
    <property type="entry name" value="PEROXISOME BIOGENESIS FACTOR 10"/>
    <property type="match status" value="1"/>
</dbReference>
<dbReference type="Proteomes" id="UP001152320">
    <property type="component" value="Chromosome 21"/>
</dbReference>
<dbReference type="GO" id="GO:0005778">
    <property type="term" value="C:peroxisomal membrane"/>
    <property type="evidence" value="ECO:0007669"/>
    <property type="project" value="UniProtKB-SubCell"/>
</dbReference>
<dbReference type="CDD" id="cd16527">
    <property type="entry name" value="RING-HC_PEX10"/>
    <property type="match status" value="1"/>
</dbReference>
<dbReference type="PANTHER" id="PTHR23350">
    <property type="entry name" value="PEROXISOME ASSEMBLY PROTEIN 10"/>
    <property type="match status" value="1"/>
</dbReference>
<evidence type="ECO:0000256" key="4">
    <source>
        <dbReference type="ARBA" id="ARBA00008704"/>
    </source>
</evidence>
<sequence>MATNIASRLSERLTDCQNYSLALDESTDISDTAQLAIFVRGVNQNFKVGEELLDLRPIKGTIKGKDIFNEVKGALDKFKVPNEKLVGVTTDGAPALTGKHGGFVTLMKNALGQEEICTLSNTWNKPDASVNHLKYEEMITGLGEEIDRRFQDFGGHIAEMRIFADPFTCDVNAAPDDYQLELIEVQNDEGLKREFTDLHGDIATFCKIMARFESAGQAEILRSSQKDQFYISQLRSKAADVFQSWAGSRAWIKWRAELDLVTDCLYFGLTTLSGLQTLGEEYVNIIQVDHTKRAVPSLQRRGFLIFSHVIFPYLLDKFLSKLTYQLDADLPIPGLSPEFRERLKSVLPVIRHVVLLGHRAHMAFFYIRGIFYHVAKRASGIQYLMVRRGLTSWTLQPSFHILGAVSLMQLILSFIWQLYQWKKYHADKTHEPSSPEIQDDMTEVASLRCSLCLGKRKHSTATPCGHLFCWYCIMEWCATKPECPLCREPIQPSRLIFLQNYGPP</sequence>
<dbReference type="EMBL" id="JAIZAY010000021">
    <property type="protein sequence ID" value="KAJ8021411.1"/>
    <property type="molecule type" value="Genomic_DNA"/>
</dbReference>
<evidence type="ECO:0000256" key="9">
    <source>
        <dbReference type="ARBA" id="ARBA00022692"/>
    </source>
</evidence>
<keyword evidence="6" id="KW-0813">Transport</keyword>
<dbReference type="PROSITE" id="PS50089">
    <property type="entry name" value="ZF_RING_2"/>
    <property type="match status" value="1"/>
</dbReference>
<dbReference type="InterPro" id="IPR025654">
    <property type="entry name" value="PEX2/10"/>
</dbReference>
<keyword evidence="8" id="KW-0808">Transferase</keyword>
<dbReference type="Pfam" id="PF04757">
    <property type="entry name" value="Pex2_Pex12"/>
    <property type="match status" value="1"/>
</dbReference>
<dbReference type="SUPFAM" id="SSF57850">
    <property type="entry name" value="RING/U-box"/>
    <property type="match status" value="1"/>
</dbReference>